<dbReference type="RefSeq" id="WP_048570221.1">
    <property type="nucleotide sequence ID" value="NZ_LFVU01000024.1"/>
</dbReference>
<keyword evidence="1" id="KW-0812">Transmembrane</keyword>
<feature type="transmembrane region" description="Helical" evidence="1">
    <location>
        <begin position="170"/>
        <end position="191"/>
    </location>
</feature>
<evidence type="ECO:0000313" key="3">
    <source>
        <dbReference type="Proteomes" id="UP000036756"/>
    </source>
</evidence>
<keyword evidence="1" id="KW-0472">Membrane</keyword>
<name>A0A0J8D7V1_CLOCY</name>
<feature type="transmembrane region" description="Helical" evidence="1">
    <location>
        <begin position="139"/>
        <end position="158"/>
    </location>
</feature>
<feature type="transmembrane region" description="Helical" evidence="1">
    <location>
        <begin position="70"/>
        <end position="94"/>
    </location>
</feature>
<evidence type="ECO:0000256" key="1">
    <source>
        <dbReference type="SAM" id="Phobius"/>
    </source>
</evidence>
<protein>
    <submittedName>
        <fullName evidence="2">Uncharacterized protein</fullName>
    </submittedName>
</protein>
<feature type="transmembrane region" description="Helical" evidence="1">
    <location>
        <begin position="106"/>
        <end position="127"/>
    </location>
</feature>
<sequence>MPIEKSIKFGLLGIGTMITGSILKFLSIFNVFYNRDILFSFLYLVGPLFLLISLYSLFKYTENSDLGCKINLLGIFSFLLLVIYDIVNFVGHFLPAMSTLFTTLTLFNVATVVSNLLMTLFLFNIYLNKTTDTLNNFRYKLVLASNLVNLIITGMQHVNYILHVNSANTHSSFTIVSSISIIYKLMLLVTYKGFVQELKLISDKTCNNKAYGTT</sequence>
<accession>A0A0J8D7V1</accession>
<reference evidence="2 3" key="1">
    <citation type="submission" date="2015-06" db="EMBL/GenBank/DDBJ databases">
        <title>Draft genome sequence of the purine-degrading Clostridium cylindrosporum HC-1 (DSM 605).</title>
        <authorList>
            <person name="Poehlein A."/>
            <person name="Schiel-Bengelsdorf B."/>
            <person name="Bengelsdorf F."/>
            <person name="Daniel R."/>
            <person name="Duerre P."/>
        </authorList>
    </citation>
    <scope>NUCLEOTIDE SEQUENCE [LARGE SCALE GENOMIC DNA]</scope>
    <source>
        <strain evidence="2 3">DSM 605</strain>
    </source>
</reference>
<dbReference type="PATRIC" id="fig|1121307.3.peg.1745"/>
<proteinExistence type="predicted"/>
<keyword evidence="1" id="KW-1133">Transmembrane helix</keyword>
<dbReference type="Proteomes" id="UP000036756">
    <property type="component" value="Unassembled WGS sequence"/>
</dbReference>
<comment type="caution">
    <text evidence="2">The sequence shown here is derived from an EMBL/GenBank/DDBJ whole genome shotgun (WGS) entry which is preliminary data.</text>
</comment>
<feature type="transmembrane region" description="Helical" evidence="1">
    <location>
        <begin position="37"/>
        <end position="58"/>
    </location>
</feature>
<dbReference type="EMBL" id="LFVU01000024">
    <property type="protein sequence ID" value="KMT22120.1"/>
    <property type="molecule type" value="Genomic_DNA"/>
</dbReference>
<gene>
    <name evidence="2" type="ORF">CLCY_4c00930</name>
</gene>
<organism evidence="2 3">
    <name type="scientific">Clostridium cylindrosporum DSM 605</name>
    <dbReference type="NCBI Taxonomy" id="1121307"/>
    <lineage>
        <taxon>Bacteria</taxon>
        <taxon>Bacillati</taxon>
        <taxon>Bacillota</taxon>
        <taxon>Clostridia</taxon>
        <taxon>Eubacteriales</taxon>
        <taxon>Clostridiaceae</taxon>
        <taxon>Clostridium</taxon>
    </lineage>
</organism>
<feature type="transmembrane region" description="Helical" evidence="1">
    <location>
        <begin position="9"/>
        <end position="31"/>
    </location>
</feature>
<keyword evidence="3" id="KW-1185">Reference proteome</keyword>
<evidence type="ECO:0000313" key="2">
    <source>
        <dbReference type="EMBL" id="KMT22120.1"/>
    </source>
</evidence>
<dbReference type="AlphaFoldDB" id="A0A0J8D7V1"/>